<sequence>MILVHGEPCTQWRNYLLALLERAKPFGTKLQTSSGCIKRARSKKFGQPDATNGGGTDVPPQGDEQTTAVMEVIPHGEGGQTGSK</sequence>
<evidence type="ECO:0000313" key="2">
    <source>
        <dbReference type="Proteomes" id="UP000887540"/>
    </source>
</evidence>
<feature type="region of interest" description="Disordered" evidence="1">
    <location>
        <begin position="39"/>
        <end position="63"/>
    </location>
</feature>
<protein>
    <submittedName>
        <fullName evidence="3">Uncharacterized protein</fullName>
    </submittedName>
</protein>
<dbReference type="AlphaFoldDB" id="A0A914E0A9"/>
<organism evidence="2 3">
    <name type="scientific">Acrobeloides nanus</name>
    <dbReference type="NCBI Taxonomy" id="290746"/>
    <lineage>
        <taxon>Eukaryota</taxon>
        <taxon>Metazoa</taxon>
        <taxon>Ecdysozoa</taxon>
        <taxon>Nematoda</taxon>
        <taxon>Chromadorea</taxon>
        <taxon>Rhabditida</taxon>
        <taxon>Tylenchina</taxon>
        <taxon>Cephalobomorpha</taxon>
        <taxon>Cephaloboidea</taxon>
        <taxon>Cephalobidae</taxon>
        <taxon>Acrobeloides</taxon>
    </lineage>
</organism>
<evidence type="ECO:0000256" key="1">
    <source>
        <dbReference type="SAM" id="MobiDB-lite"/>
    </source>
</evidence>
<keyword evidence="2" id="KW-1185">Reference proteome</keyword>
<evidence type="ECO:0000313" key="3">
    <source>
        <dbReference type="WBParaSite" id="ACRNAN_scaffold5070.g12171.t1"/>
    </source>
</evidence>
<reference evidence="3" key="1">
    <citation type="submission" date="2022-11" db="UniProtKB">
        <authorList>
            <consortium name="WormBaseParasite"/>
        </authorList>
    </citation>
    <scope>IDENTIFICATION</scope>
</reference>
<name>A0A914E0A9_9BILA</name>
<accession>A0A914E0A9</accession>
<proteinExistence type="predicted"/>
<dbReference type="WBParaSite" id="ACRNAN_scaffold5070.g12171.t1">
    <property type="protein sequence ID" value="ACRNAN_scaffold5070.g12171.t1"/>
    <property type="gene ID" value="ACRNAN_scaffold5070.g12171"/>
</dbReference>
<dbReference type="Proteomes" id="UP000887540">
    <property type="component" value="Unplaced"/>
</dbReference>